<dbReference type="CDD" id="cd00093">
    <property type="entry name" value="HTH_XRE"/>
    <property type="match status" value="1"/>
</dbReference>
<gene>
    <name evidence="2" type="ORF">J8J14_16990</name>
</gene>
<comment type="caution">
    <text evidence="2">The sequence shown here is derived from an EMBL/GenBank/DDBJ whole genome shotgun (WGS) entry which is preliminary data.</text>
</comment>
<reference evidence="2 3" key="1">
    <citation type="submission" date="2021-03" db="EMBL/GenBank/DDBJ databases">
        <authorList>
            <person name="So Y."/>
        </authorList>
    </citation>
    <scope>NUCLEOTIDE SEQUENCE [LARGE SCALE GENOMIC DNA]</scope>
    <source>
        <strain evidence="2 3">SSH11</strain>
    </source>
</reference>
<proteinExistence type="predicted"/>
<evidence type="ECO:0000313" key="3">
    <source>
        <dbReference type="Proteomes" id="UP000681594"/>
    </source>
</evidence>
<feature type="compositionally biased region" description="Polar residues" evidence="1">
    <location>
        <begin position="1"/>
        <end position="12"/>
    </location>
</feature>
<evidence type="ECO:0000313" key="2">
    <source>
        <dbReference type="EMBL" id="MBP0446474.1"/>
    </source>
</evidence>
<dbReference type="Proteomes" id="UP000681594">
    <property type="component" value="Unassembled WGS sequence"/>
</dbReference>
<dbReference type="SUPFAM" id="SSF47413">
    <property type="entry name" value="lambda repressor-like DNA-binding domains"/>
    <property type="match status" value="1"/>
</dbReference>
<dbReference type="RefSeq" id="WP_209380740.1">
    <property type="nucleotide sequence ID" value="NZ_JAGIZB010000017.1"/>
</dbReference>
<dbReference type="InterPro" id="IPR010982">
    <property type="entry name" value="Lambda_DNA-bd_dom_sf"/>
</dbReference>
<feature type="region of interest" description="Disordered" evidence="1">
    <location>
        <begin position="1"/>
        <end position="27"/>
    </location>
</feature>
<dbReference type="EMBL" id="JAGIZB010000017">
    <property type="protein sequence ID" value="MBP0446474.1"/>
    <property type="molecule type" value="Genomic_DNA"/>
</dbReference>
<keyword evidence="3" id="KW-1185">Reference proteome</keyword>
<name>A0ABS4AHH1_9PROT</name>
<accession>A0ABS4AHH1</accession>
<feature type="region of interest" description="Disordered" evidence="1">
    <location>
        <begin position="88"/>
        <end position="117"/>
    </location>
</feature>
<protein>
    <submittedName>
        <fullName evidence="2">Helix-turn-helix transcriptional regulator</fullName>
    </submittedName>
</protein>
<dbReference type="Gene3D" id="1.10.260.40">
    <property type="entry name" value="lambda repressor-like DNA-binding domains"/>
    <property type="match status" value="1"/>
</dbReference>
<sequence length="117" mass="12960">MQGRELNQTGRRSWQLGRRPSSPSMTPEQCRAARELLDWNRQRLGVRAGLSSQTVYAFESRRRTVLPRTIDALRMTLELAGIEFVAEGGDGPGVRLRTQHAQDAGALPPSAHSPRPG</sequence>
<evidence type="ECO:0000256" key="1">
    <source>
        <dbReference type="SAM" id="MobiDB-lite"/>
    </source>
</evidence>
<organism evidence="2 3">
    <name type="scientific">Pararoseomonas baculiformis</name>
    <dbReference type="NCBI Taxonomy" id="2820812"/>
    <lineage>
        <taxon>Bacteria</taxon>
        <taxon>Pseudomonadati</taxon>
        <taxon>Pseudomonadota</taxon>
        <taxon>Alphaproteobacteria</taxon>
        <taxon>Acetobacterales</taxon>
        <taxon>Acetobacteraceae</taxon>
        <taxon>Pararoseomonas</taxon>
    </lineage>
</organism>
<dbReference type="InterPro" id="IPR001387">
    <property type="entry name" value="Cro/C1-type_HTH"/>
</dbReference>